<dbReference type="PANTHER" id="PTHR35333">
    <property type="entry name" value="BETA-LACTAMASE"/>
    <property type="match status" value="1"/>
</dbReference>
<protein>
    <recommendedName>
        <fullName evidence="1">Beta-lactamase class A catalytic domain-containing protein</fullName>
    </recommendedName>
</protein>
<dbReference type="InterPro" id="IPR000871">
    <property type="entry name" value="Beta-lactam_class-A"/>
</dbReference>
<evidence type="ECO:0000259" key="1">
    <source>
        <dbReference type="Pfam" id="PF13354"/>
    </source>
</evidence>
<reference evidence="2 3" key="1">
    <citation type="journal article" date="2016" name="Nat. Commun.">
        <title>Thousands of microbial genomes shed light on interconnected biogeochemical processes in an aquifer system.</title>
        <authorList>
            <person name="Anantharaman K."/>
            <person name="Brown C.T."/>
            <person name="Hug L.A."/>
            <person name="Sharon I."/>
            <person name="Castelle C.J."/>
            <person name="Probst A.J."/>
            <person name="Thomas B.C."/>
            <person name="Singh A."/>
            <person name="Wilkins M.J."/>
            <person name="Karaoz U."/>
            <person name="Brodie E.L."/>
            <person name="Williams K.H."/>
            <person name="Hubbard S.S."/>
            <person name="Banfield J.F."/>
        </authorList>
    </citation>
    <scope>NUCLEOTIDE SEQUENCE [LARGE SCALE GENOMIC DNA]</scope>
</reference>
<dbReference type="Gene3D" id="3.40.710.10">
    <property type="entry name" value="DD-peptidase/beta-lactamase superfamily"/>
    <property type="match status" value="1"/>
</dbReference>
<dbReference type="Pfam" id="PF13354">
    <property type="entry name" value="Beta-lactamase2"/>
    <property type="match status" value="1"/>
</dbReference>
<dbReference type="AlphaFoldDB" id="A0A1F5H1T5"/>
<dbReference type="SUPFAM" id="SSF56601">
    <property type="entry name" value="beta-lactamase/transpeptidase-like"/>
    <property type="match status" value="1"/>
</dbReference>
<dbReference type="Proteomes" id="UP000177039">
    <property type="component" value="Unassembled WGS sequence"/>
</dbReference>
<dbReference type="InterPro" id="IPR012338">
    <property type="entry name" value="Beta-lactam/transpept-like"/>
</dbReference>
<comment type="caution">
    <text evidence="2">The sequence shown here is derived from an EMBL/GenBank/DDBJ whole genome shotgun (WGS) entry which is preliminary data.</text>
</comment>
<dbReference type="PANTHER" id="PTHR35333:SF3">
    <property type="entry name" value="BETA-LACTAMASE-TYPE TRANSPEPTIDASE FOLD CONTAINING PROTEIN"/>
    <property type="match status" value="1"/>
</dbReference>
<accession>A0A1F5H1T5</accession>
<proteinExistence type="predicted"/>
<evidence type="ECO:0000313" key="2">
    <source>
        <dbReference type="EMBL" id="OGD98122.1"/>
    </source>
</evidence>
<feature type="domain" description="Beta-lactamase class A catalytic" evidence="1">
    <location>
        <begin position="71"/>
        <end position="275"/>
    </location>
</feature>
<dbReference type="GO" id="GO:0008800">
    <property type="term" value="F:beta-lactamase activity"/>
    <property type="evidence" value="ECO:0007669"/>
    <property type="project" value="InterPro"/>
</dbReference>
<dbReference type="GO" id="GO:0030655">
    <property type="term" value="P:beta-lactam antibiotic catabolic process"/>
    <property type="evidence" value="ECO:0007669"/>
    <property type="project" value="InterPro"/>
</dbReference>
<organism evidence="2 3">
    <name type="scientific">Candidatus Curtissbacteria bacterium RIFCSPLOWO2_01_FULL_42_50</name>
    <dbReference type="NCBI Taxonomy" id="1797730"/>
    <lineage>
        <taxon>Bacteria</taxon>
        <taxon>Candidatus Curtissiibacteriota</taxon>
    </lineage>
</organism>
<dbReference type="GO" id="GO:0046677">
    <property type="term" value="P:response to antibiotic"/>
    <property type="evidence" value="ECO:0007669"/>
    <property type="project" value="InterPro"/>
</dbReference>
<gene>
    <name evidence="2" type="ORF">A3B54_05675</name>
</gene>
<name>A0A1F5H1T5_9BACT</name>
<sequence length="303" mass="34294">MFKSSRFLLVLLIILPVAITTVVISFKKTPENLPPEIINRINVFQPQEQTAVTYLKETVENVLIGTKGTYGVAIKNLKTGETYYLNEHRIFESGSLYKIWVLATAFDQIKNGTLKQDEVLSQDISVLNEKFNIDAGSAEITDGKITLSVKNAIEQMIVTSHNYASLLLSERIKLSAVSAFLEKYNFDESTISEPPKTTPYDIALFFEKLYKGELANNENTEEMLTIFKRQQLNEGMPKYLPQNVKIAHKTGEIGWAKHDAGIVFSDSGDYIIVIMSESDSPRQAQENIALVSRAIYDYFIFRR</sequence>
<dbReference type="InterPro" id="IPR045155">
    <property type="entry name" value="Beta-lactam_cat"/>
</dbReference>
<evidence type="ECO:0000313" key="3">
    <source>
        <dbReference type="Proteomes" id="UP000177039"/>
    </source>
</evidence>
<dbReference type="EMBL" id="MFBT01000042">
    <property type="protein sequence ID" value="OGD98122.1"/>
    <property type="molecule type" value="Genomic_DNA"/>
</dbReference>